<dbReference type="Gene3D" id="2.30.42.10">
    <property type="match status" value="2"/>
</dbReference>
<evidence type="ECO:0000256" key="4">
    <source>
        <dbReference type="SAM" id="MobiDB-lite"/>
    </source>
</evidence>
<feature type="compositionally biased region" description="Basic residues" evidence="4">
    <location>
        <begin position="1037"/>
        <end position="1048"/>
    </location>
</feature>
<dbReference type="SUPFAM" id="SSF56112">
    <property type="entry name" value="Protein kinase-like (PK-like)"/>
    <property type="match status" value="1"/>
</dbReference>
<feature type="domain" description="Protein kinase" evidence="5">
    <location>
        <begin position="676"/>
        <end position="934"/>
    </location>
</feature>
<dbReference type="AlphaFoldDB" id="A0ABD3MPL7"/>
<dbReference type="PROSITE" id="PS50011">
    <property type="entry name" value="PROTEIN_KINASE_DOM"/>
    <property type="match status" value="1"/>
</dbReference>
<proteinExistence type="predicted"/>
<keyword evidence="2 3" id="KW-0067">ATP-binding</keyword>
<evidence type="ECO:0000256" key="1">
    <source>
        <dbReference type="ARBA" id="ARBA00022741"/>
    </source>
</evidence>
<sequence length="1062" mass="118559">MISKKQTHMPMAPSNENETSLMAPPECTAKLSIYTEQQTAALTDSSSICKGMESDFNEFCNLQDEWVDEQDEGGNDQVIPRIISASVVKTKDKPLGITISNNSDSSTAVVSSISCASPFHTNNYAHSQQPISEGDEILTINGHRVKDARRAAEMIRATEEGTLTVVVSTALIGSDEGGKKRARRRIDGSAYHMIRLSTYVAPSLGGAASSCSFRGMELQIVNDQASTTSLVRIKCIQPSSVFAKSGLRRGDIILTIDGCIVRTVEDAIRVLERDQGTDDINRVVSLLVYSLWDMRSRVITDELMGSSPQSWGIALSCEDKQGENDAEKECITLTMSDTTVSFELIFEPDGTCSCPEPLAALKSFPQAQEVDRSRTSSAGSDSECIMYSRNEARSALELLFHRHIKQVVDAINYHSWRQFRLMTHAMDEADEVSKGYHLVSPFAPTTATHSLTSSCPSPKTRSLMIFSDLEKAMAPPPQRHGNHLYNANELSAQEKLDVSNRVLHSTTNLMQGIPEDSLQKLESSKAHPSPRVVTMSPAHDAEVSPTLPNFNNEPPTPSAMVISVPRAEYGSRRPKYIPPVHAGDDSSESSSSSDESSSSEDTPPRRRRQRKASPNKKITTPVCTELVVHQGDAAPRAKRTPKQPMKDKKASKPQHLVTSSDPLANIRQGQIRAHYKVSAEVVGIGAFGAVRYCTHRKTKKEFAVKSIPQNVAVKNTELLRNEVSILRQVKHKNVVRLVDLMQDDRFIHIIMEKCQGGDLFDKIIKDGISFSEKMVSQIIGNILDAIDYLHERNICHRDLKAEHIMMKTNGHRTTVKIIDFGLAVVHNPDVDPPLTAFAGSAFTVAPEVIQRQYSKEVDLWAVGVISYFVLTHQMPFNAHSNEEMFKKIQSGVFYYPKWAKDGISDDAKDFLERLLVVNPKERMTAKQALSHPWIRKFHLSSSQSDLALAVVLYDNKNVSSKTKKTARIRNEAQKESQALVLYDENARNKPTQRHRRSEQAERDPNRYKSARPHNNVNESHGKERSRLKKEAEGEKYLHRRHSTTKQKQQHVSAEARAARRRR</sequence>
<dbReference type="Proteomes" id="UP001530400">
    <property type="component" value="Unassembled WGS sequence"/>
</dbReference>
<feature type="compositionally biased region" description="Basic and acidic residues" evidence="4">
    <location>
        <begin position="1019"/>
        <end position="1036"/>
    </location>
</feature>
<gene>
    <name evidence="7" type="ORF">ACHAWO_006394</name>
</gene>
<dbReference type="Gene3D" id="1.10.510.10">
    <property type="entry name" value="Transferase(Phosphotransferase) domain 1"/>
    <property type="match status" value="1"/>
</dbReference>
<comment type="caution">
    <text evidence="7">The sequence shown here is derived from an EMBL/GenBank/DDBJ whole genome shotgun (WGS) entry which is preliminary data.</text>
</comment>
<feature type="compositionally biased region" description="Low complexity" evidence="4">
    <location>
        <begin position="588"/>
        <end position="601"/>
    </location>
</feature>
<dbReference type="GO" id="GO:0005524">
    <property type="term" value="F:ATP binding"/>
    <property type="evidence" value="ECO:0007669"/>
    <property type="project" value="UniProtKB-UniRule"/>
</dbReference>
<dbReference type="InterPro" id="IPR017441">
    <property type="entry name" value="Protein_kinase_ATP_BS"/>
</dbReference>
<dbReference type="FunFam" id="1.10.510.10:FF:000571">
    <property type="entry name" value="Maternal embryonic leucine zipper kinase"/>
    <property type="match status" value="1"/>
</dbReference>
<feature type="compositionally biased region" description="Basic residues" evidence="4">
    <location>
        <begin position="605"/>
        <end position="614"/>
    </location>
</feature>
<dbReference type="PROSITE" id="PS50106">
    <property type="entry name" value="PDZ"/>
    <property type="match status" value="1"/>
</dbReference>
<evidence type="ECO:0000259" key="6">
    <source>
        <dbReference type="PROSITE" id="PS50106"/>
    </source>
</evidence>
<dbReference type="SUPFAM" id="SSF50156">
    <property type="entry name" value="PDZ domain-like"/>
    <property type="match status" value="2"/>
</dbReference>
<dbReference type="EMBL" id="JALLPJ020001395">
    <property type="protein sequence ID" value="KAL3765849.1"/>
    <property type="molecule type" value="Genomic_DNA"/>
</dbReference>
<dbReference type="Pfam" id="PF00595">
    <property type="entry name" value="PDZ"/>
    <property type="match status" value="1"/>
</dbReference>
<organism evidence="7 8">
    <name type="scientific">Cyclotella atomus</name>
    <dbReference type="NCBI Taxonomy" id="382360"/>
    <lineage>
        <taxon>Eukaryota</taxon>
        <taxon>Sar</taxon>
        <taxon>Stramenopiles</taxon>
        <taxon>Ochrophyta</taxon>
        <taxon>Bacillariophyta</taxon>
        <taxon>Coscinodiscophyceae</taxon>
        <taxon>Thalassiosirophycidae</taxon>
        <taxon>Stephanodiscales</taxon>
        <taxon>Stephanodiscaceae</taxon>
        <taxon>Cyclotella</taxon>
    </lineage>
</organism>
<feature type="compositionally biased region" description="Basic and acidic residues" evidence="4">
    <location>
        <begin position="997"/>
        <end position="1006"/>
    </location>
</feature>
<evidence type="ECO:0000313" key="8">
    <source>
        <dbReference type="Proteomes" id="UP001530400"/>
    </source>
</evidence>
<name>A0ABD3MPL7_9STRA</name>
<dbReference type="InterPro" id="IPR036034">
    <property type="entry name" value="PDZ_sf"/>
</dbReference>
<dbReference type="PROSITE" id="PS00107">
    <property type="entry name" value="PROTEIN_KINASE_ATP"/>
    <property type="match status" value="1"/>
</dbReference>
<evidence type="ECO:0000256" key="2">
    <source>
        <dbReference type="ARBA" id="ARBA00022840"/>
    </source>
</evidence>
<dbReference type="InterPro" id="IPR000719">
    <property type="entry name" value="Prot_kinase_dom"/>
</dbReference>
<dbReference type="Pfam" id="PF00069">
    <property type="entry name" value="Pkinase"/>
    <property type="match status" value="1"/>
</dbReference>
<feature type="region of interest" description="Disordered" evidence="4">
    <location>
        <begin position="982"/>
        <end position="1062"/>
    </location>
</feature>
<dbReference type="InterPro" id="IPR001478">
    <property type="entry name" value="PDZ"/>
</dbReference>
<accession>A0ABD3MPL7</accession>
<reference evidence="7 8" key="1">
    <citation type="submission" date="2024-10" db="EMBL/GenBank/DDBJ databases">
        <title>Updated reference genomes for cyclostephanoid diatoms.</title>
        <authorList>
            <person name="Roberts W.R."/>
            <person name="Alverson A.J."/>
        </authorList>
    </citation>
    <scope>NUCLEOTIDE SEQUENCE [LARGE SCALE GENOMIC DNA]</scope>
    <source>
        <strain evidence="7 8">AJA010-31</strain>
    </source>
</reference>
<evidence type="ECO:0000256" key="3">
    <source>
        <dbReference type="PROSITE-ProRule" id="PRU10141"/>
    </source>
</evidence>
<keyword evidence="8" id="KW-1185">Reference proteome</keyword>
<evidence type="ECO:0000259" key="5">
    <source>
        <dbReference type="PROSITE" id="PS50011"/>
    </source>
</evidence>
<dbReference type="CDD" id="cd05117">
    <property type="entry name" value="STKc_CAMK"/>
    <property type="match status" value="1"/>
</dbReference>
<dbReference type="SMART" id="SM00228">
    <property type="entry name" value="PDZ"/>
    <property type="match status" value="2"/>
</dbReference>
<dbReference type="InterPro" id="IPR011009">
    <property type="entry name" value="Kinase-like_dom_sf"/>
</dbReference>
<feature type="region of interest" description="Disordered" evidence="4">
    <location>
        <begin position="1"/>
        <end position="22"/>
    </location>
</feature>
<feature type="region of interest" description="Disordered" evidence="4">
    <location>
        <begin position="571"/>
        <end position="659"/>
    </location>
</feature>
<feature type="region of interest" description="Disordered" evidence="4">
    <location>
        <begin position="510"/>
        <end position="559"/>
    </location>
</feature>
<dbReference type="Pfam" id="PF17820">
    <property type="entry name" value="PDZ_6"/>
    <property type="match status" value="1"/>
</dbReference>
<protein>
    <submittedName>
        <fullName evidence="7">Uncharacterized protein</fullName>
    </submittedName>
</protein>
<dbReference type="CDD" id="cd00136">
    <property type="entry name" value="PDZ_canonical"/>
    <property type="match status" value="1"/>
</dbReference>
<feature type="domain" description="PDZ" evidence="6">
    <location>
        <begin position="84"/>
        <end position="170"/>
    </location>
</feature>
<dbReference type="PANTHER" id="PTHR24347">
    <property type="entry name" value="SERINE/THREONINE-PROTEIN KINASE"/>
    <property type="match status" value="1"/>
</dbReference>
<dbReference type="InterPro" id="IPR041489">
    <property type="entry name" value="PDZ_6"/>
</dbReference>
<feature type="binding site" evidence="3">
    <location>
        <position position="714"/>
    </location>
    <ligand>
        <name>ATP</name>
        <dbReference type="ChEBI" id="CHEBI:30616"/>
    </ligand>
</feature>
<evidence type="ECO:0000313" key="7">
    <source>
        <dbReference type="EMBL" id="KAL3765849.1"/>
    </source>
</evidence>
<keyword evidence="1 3" id="KW-0547">Nucleotide-binding</keyword>